<dbReference type="Pfam" id="PF13847">
    <property type="entry name" value="Methyltransf_31"/>
    <property type="match status" value="1"/>
</dbReference>
<evidence type="ECO:0000313" key="3">
    <source>
        <dbReference type="EMBL" id="KQH82283.1"/>
    </source>
</evidence>
<reference evidence="2 7" key="2">
    <citation type="submission" date="2016-04" db="EMBL/GenBank/DDBJ databases">
        <title>Complete genome sequence of Thermococcus thioreducens type strain OGL-20P.</title>
        <authorList>
            <person name="Oger P.M."/>
        </authorList>
    </citation>
    <scope>NUCLEOTIDE SEQUENCE [LARGE SCALE GENOMIC DNA]</scope>
    <source>
        <strain evidence="2 7">OGL-20P</strain>
    </source>
</reference>
<keyword evidence="7" id="KW-1185">Reference proteome</keyword>
<dbReference type="STRING" id="277988.SAMN05216170_0360"/>
<dbReference type="RefSeq" id="WP_055429513.1">
    <property type="nucleotide sequence ID" value="NZ_CP015105.1"/>
</dbReference>
<keyword evidence="2" id="KW-0808">Transferase</keyword>
<evidence type="ECO:0000313" key="5">
    <source>
        <dbReference type="Proteomes" id="UP000051862"/>
    </source>
</evidence>
<dbReference type="OrthoDB" id="182741at2157"/>
<accession>A0A0Q2S495</accession>
<dbReference type="EMBL" id="LIXN01000009">
    <property type="protein sequence ID" value="KQH82283.1"/>
    <property type="molecule type" value="Genomic_DNA"/>
</dbReference>
<reference evidence="4 6" key="3">
    <citation type="submission" date="2016-10" db="EMBL/GenBank/DDBJ databases">
        <authorList>
            <person name="de Groot N.N."/>
        </authorList>
    </citation>
    <scope>NUCLEOTIDE SEQUENCE [LARGE SCALE GENOMIC DNA]</scope>
    <source>
        <strain evidence="4 6">OGL-20</strain>
    </source>
</reference>
<dbReference type="InterPro" id="IPR029063">
    <property type="entry name" value="SAM-dependent_MTases_sf"/>
</dbReference>
<evidence type="ECO:0000313" key="6">
    <source>
        <dbReference type="Proteomes" id="UP000182125"/>
    </source>
</evidence>
<feature type="domain" description="Methyltransferase" evidence="1">
    <location>
        <begin position="157"/>
        <end position="264"/>
    </location>
</feature>
<dbReference type="CDD" id="cd02440">
    <property type="entry name" value="AdoMet_MTases"/>
    <property type="match status" value="1"/>
</dbReference>
<name>A0A0Q2S495_9EURY</name>
<dbReference type="Proteomes" id="UP000051862">
    <property type="component" value="Unassembled WGS sequence"/>
</dbReference>
<dbReference type="EMBL" id="CP015105">
    <property type="protein sequence ID" value="ASJ12815.1"/>
    <property type="molecule type" value="Genomic_DNA"/>
</dbReference>
<dbReference type="SUPFAM" id="SSF53335">
    <property type="entry name" value="S-adenosyl-L-methionine-dependent methyltransferases"/>
    <property type="match status" value="1"/>
</dbReference>
<protein>
    <submittedName>
        <fullName evidence="4">Methyltransferase domain-containing protein</fullName>
    </submittedName>
    <submittedName>
        <fullName evidence="2">SAM-dependent methyltransferase</fullName>
    </submittedName>
</protein>
<evidence type="ECO:0000313" key="7">
    <source>
        <dbReference type="Proteomes" id="UP000250136"/>
    </source>
</evidence>
<dbReference type="AlphaFoldDB" id="A0A0Q2S495"/>
<keyword evidence="2" id="KW-0489">Methyltransferase</keyword>
<dbReference type="Gene3D" id="3.40.50.150">
    <property type="entry name" value="Vaccinia Virus protein VP39"/>
    <property type="match status" value="1"/>
</dbReference>
<organism evidence="3 5">
    <name type="scientific">Thermococcus thioreducens</name>
    <dbReference type="NCBI Taxonomy" id="277988"/>
    <lineage>
        <taxon>Archaea</taxon>
        <taxon>Methanobacteriati</taxon>
        <taxon>Methanobacteriota</taxon>
        <taxon>Thermococci</taxon>
        <taxon>Thermococcales</taxon>
        <taxon>Thermococcaceae</taxon>
        <taxon>Thermococcus</taxon>
    </lineage>
</organism>
<dbReference type="KEGG" id="ttd:A3L14_07925"/>
<dbReference type="EMBL" id="FOIW01000001">
    <property type="protein sequence ID" value="SEV84827.1"/>
    <property type="molecule type" value="Genomic_DNA"/>
</dbReference>
<sequence>MNALIEVLDRNLEAMTDISLAHLFKLGLKHDIFRRLTSGATREELLAAIPVSNRDYLGKLIDTYVALGIVDESDGVLRVPGFSYEFNLSAEDAGRLLSDWVQVLEEIYKMADYAFISAEHPKILMDFDKGADFWDMRLLMELNRIYRQLLIDLLGLEDGVRVLDLGCGSVSPVELGDAVGPNGKYVGVDFSPGLLSIAQTRIRNARMDWVLLREMDIRKLVVKNTYDAVVMSFVLEYLENPGAAVKKAIGTLNPGGRLAIVEPFRDNYPLIAAMEFFESLTREFVRFPSSTEIIHAVEESPYDVKVDTLGKSVLLVTRLV</sequence>
<evidence type="ECO:0000313" key="2">
    <source>
        <dbReference type="EMBL" id="ASJ12815.1"/>
    </source>
</evidence>
<dbReference type="Proteomes" id="UP000182125">
    <property type="component" value="Unassembled WGS sequence"/>
</dbReference>
<evidence type="ECO:0000313" key="4">
    <source>
        <dbReference type="EMBL" id="SEV84827.1"/>
    </source>
</evidence>
<dbReference type="GO" id="GO:0008168">
    <property type="term" value="F:methyltransferase activity"/>
    <property type="evidence" value="ECO:0007669"/>
    <property type="project" value="UniProtKB-KW"/>
</dbReference>
<reference evidence="3 5" key="1">
    <citation type="submission" date="2015-08" db="EMBL/GenBank/DDBJ databases">
        <title>Thermococcus thioreducens DSM 14981 genome sequencing.</title>
        <authorList>
            <person name="Hong S.-J."/>
            <person name="Kim M.-C."/>
            <person name="Shin J.-H."/>
        </authorList>
    </citation>
    <scope>NUCLEOTIDE SEQUENCE [LARGE SCALE GENOMIC DNA]</scope>
    <source>
        <strain evidence="3 5">DSM 14981</strain>
    </source>
</reference>
<dbReference type="PANTHER" id="PTHR43861">
    <property type="entry name" value="TRANS-ACONITATE 2-METHYLTRANSFERASE-RELATED"/>
    <property type="match status" value="1"/>
</dbReference>
<dbReference type="GeneID" id="33334343"/>
<evidence type="ECO:0000259" key="1">
    <source>
        <dbReference type="Pfam" id="PF13847"/>
    </source>
</evidence>
<dbReference type="Proteomes" id="UP000250136">
    <property type="component" value="Chromosome"/>
</dbReference>
<dbReference type="InterPro" id="IPR025714">
    <property type="entry name" value="Methyltranfer_dom"/>
</dbReference>
<gene>
    <name evidence="2" type="ORF">A3L14_07925</name>
    <name evidence="3" type="ORF">AMR53_06680</name>
    <name evidence="4" type="ORF">SAMN05216170_0360</name>
</gene>
<dbReference type="PATRIC" id="fig|277988.4.peg.1408"/>
<dbReference type="PANTHER" id="PTHR43861:SF1">
    <property type="entry name" value="TRANS-ACONITATE 2-METHYLTRANSFERASE"/>
    <property type="match status" value="1"/>
</dbReference>
<proteinExistence type="predicted"/>
<dbReference type="GO" id="GO:0032259">
    <property type="term" value="P:methylation"/>
    <property type="evidence" value="ECO:0007669"/>
    <property type="project" value="UniProtKB-KW"/>
</dbReference>